<name>A0A926Y2D2_9BACT</name>
<dbReference type="InterPro" id="IPR000182">
    <property type="entry name" value="GNAT_dom"/>
</dbReference>
<proteinExistence type="predicted"/>
<dbReference type="EMBL" id="JACWZY010000005">
    <property type="protein sequence ID" value="MBD2700686.1"/>
    <property type="molecule type" value="Genomic_DNA"/>
</dbReference>
<organism evidence="2 3">
    <name type="scientific">Spirosoma profusum</name>
    <dbReference type="NCBI Taxonomy" id="2771354"/>
    <lineage>
        <taxon>Bacteria</taxon>
        <taxon>Pseudomonadati</taxon>
        <taxon>Bacteroidota</taxon>
        <taxon>Cytophagia</taxon>
        <taxon>Cytophagales</taxon>
        <taxon>Cytophagaceae</taxon>
        <taxon>Spirosoma</taxon>
    </lineage>
</organism>
<dbReference type="GO" id="GO:0016747">
    <property type="term" value="F:acyltransferase activity, transferring groups other than amino-acyl groups"/>
    <property type="evidence" value="ECO:0007669"/>
    <property type="project" value="InterPro"/>
</dbReference>
<dbReference type="Proteomes" id="UP000598820">
    <property type="component" value="Unassembled WGS sequence"/>
</dbReference>
<accession>A0A926Y2D2</accession>
<dbReference type="Pfam" id="PF00583">
    <property type="entry name" value="Acetyltransf_1"/>
    <property type="match status" value="1"/>
</dbReference>
<protein>
    <submittedName>
        <fullName evidence="2">GNAT family N-acetyltransferase</fullName>
    </submittedName>
</protein>
<evidence type="ECO:0000259" key="1">
    <source>
        <dbReference type="PROSITE" id="PS51186"/>
    </source>
</evidence>
<feature type="domain" description="N-acetyltransferase" evidence="1">
    <location>
        <begin position="89"/>
        <end position="238"/>
    </location>
</feature>
<dbReference type="PROSITE" id="PS51186">
    <property type="entry name" value="GNAT"/>
    <property type="match status" value="1"/>
</dbReference>
<dbReference type="AlphaFoldDB" id="A0A926Y2D2"/>
<dbReference type="InterPro" id="IPR016181">
    <property type="entry name" value="Acyl_CoA_acyltransferase"/>
</dbReference>
<dbReference type="SUPFAM" id="SSF55729">
    <property type="entry name" value="Acyl-CoA N-acyltransferases (Nat)"/>
    <property type="match status" value="1"/>
</dbReference>
<reference evidence="2" key="1">
    <citation type="submission" date="2020-09" db="EMBL/GenBank/DDBJ databases">
        <authorList>
            <person name="Kim M.K."/>
        </authorList>
    </citation>
    <scope>NUCLEOTIDE SEQUENCE</scope>
    <source>
        <strain evidence="2">BT702</strain>
    </source>
</reference>
<dbReference type="Gene3D" id="3.40.630.30">
    <property type="match status" value="1"/>
</dbReference>
<evidence type="ECO:0000313" key="2">
    <source>
        <dbReference type="EMBL" id="MBD2700686.1"/>
    </source>
</evidence>
<dbReference type="CDD" id="cd04301">
    <property type="entry name" value="NAT_SF"/>
    <property type="match status" value="1"/>
</dbReference>
<gene>
    <name evidence="2" type="ORF">IC229_08565</name>
</gene>
<evidence type="ECO:0000313" key="3">
    <source>
        <dbReference type="Proteomes" id="UP000598820"/>
    </source>
</evidence>
<comment type="caution">
    <text evidence="2">The sequence shown here is derived from an EMBL/GenBank/DDBJ whole genome shotgun (WGS) entry which is preliminary data.</text>
</comment>
<dbReference type="RefSeq" id="WP_190886541.1">
    <property type="nucleotide sequence ID" value="NZ_JACWZY010000005.1"/>
</dbReference>
<keyword evidence="3" id="KW-1185">Reference proteome</keyword>
<sequence length="238" mass="27250">MPSLEYLKWDSDFFGKKIGRCEFYTPDDVVIAANVLAEAQSKQYELLYLFTPENQPLPKSVSNQLKANLIDIRVTYTYQIDQPFSNDNPNIYTVHPAEDRSQFYNLAYQCGEYSRFKVDPHFSEEAFQQLYRSWVDKSIDSVIADKVFVYMCEGKAVGMITVKISGGIGQPGLVATDYTQRGKGVGKAYFHHMLAYLYANNVAQMNVSTQQANQTACLFYEKLNCQLVSKTNIYHVWL</sequence>